<organism evidence="2 3">
    <name type="scientific">Geomesophilobacter sediminis</name>
    <dbReference type="NCBI Taxonomy" id="2798584"/>
    <lineage>
        <taxon>Bacteria</taxon>
        <taxon>Pseudomonadati</taxon>
        <taxon>Thermodesulfobacteriota</taxon>
        <taxon>Desulfuromonadia</taxon>
        <taxon>Geobacterales</taxon>
        <taxon>Geobacteraceae</taxon>
        <taxon>Geomesophilobacter</taxon>
    </lineage>
</organism>
<evidence type="ECO:0000313" key="3">
    <source>
        <dbReference type="Proteomes" id="UP000636888"/>
    </source>
</evidence>
<name>A0A8J7M1B3_9BACT</name>
<dbReference type="AlphaFoldDB" id="A0A8J7M1B3"/>
<evidence type="ECO:0000313" key="2">
    <source>
        <dbReference type="EMBL" id="MBJ6726860.1"/>
    </source>
</evidence>
<keyword evidence="3" id="KW-1185">Reference proteome</keyword>
<dbReference type="RefSeq" id="WP_199385777.1">
    <property type="nucleotide sequence ID" value="NZ_JAEMHM010000018.1"/>
</dbReference>
<comment type="caution">
    <text evidence="2">The sequence shown here is derived from an EMBL/GenBank/DDBJ whole genome shotgun (WGS) entry which is preliminary data.</text>
</comment>
<gene>
    <name evidence="2" type="ORF">JFN93_19290</name>
</gene>
<dbReference type="EMBL" id="JAEMHM010000018">
    <property type="protein sequence ID" value="MBJ6726860.1"/>
    <property type="molecule type" value="Genomic_DNA"/>
</dbReference>
<proteinExistence type="predicted"/>
<dbReference type="Proteomes" id="UP000636888">
    <property type="component" value="Unassembled WGS sequence"/>
</dbReference>
<keyword evidence="1" id="KW-0472">Membrane</keyword>
<keyword evidence="1" id="KW-0812">Transmembrane</keyword>
<sequence>MGESTLKTSSLMGPIRLFLVRVVAALLLINLFVAGLAGFHLYRSRQEQENKIATQTQNLAQSLSLTLSGILDKSSVGLFAVKTEAERQLHRGPIDHTSFQAYVLAVREQVPELDGLRVTDAQGTILYGDHVVPEARVSFADRDVFIKSKGNPAPV</sequence>
<accession>A0A8J7M1B3</accession>
<protein>
    <submittedName>
        <fullName evidence="2">Uncharacterized protein</fullName>
    </submittedName>
</protein>
<dbReference type="Gene3D" id="3.30.450.20">
    <property type="entry name" value="PAS domain"/>
    <property type="match status" value="1"/>
</dbReference>
<feature type="transmembrane region" description="Helical" evidence="1">
    <location>
        <begin position="18"/>
        <end position="42"/>
    </location>
</feature>
<reference evidence="2" key="1">
    <citation type="submission" date="2020-12" db="EMBL/GenBank/DDBJ databases">
        <title>Geomonas sp. Red875, isolated from river sediment.</title>
        <authorList>
            <person name="Xu Z."/>
            <person name="Zhang Z."/>
            <person name="Masuda Y."/>
            <person name="Itoh H."/>
            <person name="Senoo K."/>
        </authorList>
    </citation>
    <scope>NUCLEOTIDE SEQUENCE</scope>
    <source>
        <strain evidence="2">Red875</strain>
    </source>
</reference>
<keyword evidence="1" id="KW-1133">Transmembrane helix</keyword>
<evidence type="ECO:0000256" key="1">
    <source>
        <dbReference type="SAM" id="Phobius"/>
    </source>
</evidence>